<protein>
    <submittedName>
        <fullName evidence="1">Uncharacterized protein</fullName>
    </submittedName>
</protein>
<gene>
    <name evidence="1" type="ORF">HELGO_WM48269</name>
</gene>
<dbReference type="Pfam" id="PF20140">
    <property type="entry name" value="DUF6530"/>
    <property type="match status" value="1"/>
</dbReference>
<organism evidence="1">
    <name type="scientific">uncultured Thiotrichaceae bacterium</name>
    <dbReference type="NCBI Taxonomy" id="298394"/>
    <lineage>
        <taxon>Bacteria</taxon>
        <taxon>Pseudomonadati</taxon>
        <taxon>Pseudomonadota</taxon>
        <taxon>Gammaproteobacteria</taxon>
        <taxon>Thiotrichales</taxon>
        <taxon>Thiotrichaceae</taxon>
        <taxon>environmental samples</taxon>
    </lineage>
</organism>
<dbReference type="AlphaFoldDB" id="A0A6S6UDX8"/>
<sequence>MPFSTKDPSYSPSNALPQHLGHKPVYALPYEHFDGIYTDIKFISVGIAQYNNEEVSIKTMRHTGRKWTRQAEELPIHRSIDMTLFLAKAIFGSTDGSVDIPKNTFKSQDSELTVTQEKRSFGEMASYDKFLSDNSDDLKKHFNNLRNVLNDLKDQGKI</sequence>
<dbReference type="EMBL" id="CACVAT010000447">
    <property type="protein sequence ID" value="CAA6827754.1"/>
    <property type="molecule type" value="Genomic_DNA"/>
</dbReference>
<reference evidence="1" key="1">
    <citation type="submission" date="2020-01" db="EMBL/GenBank/DDBJ databases">
        <authorList>
            <person name="Meier V. D."/>
            <person name="Meier V D."/>
        </authorList>
    </citation>
    <scope>NUCLEOTIDE SEQUENCE</scope>
    <source>
        <strain evidence="1">HLG_WM_MAG_09</strain>
    </source>
</reference>
<name>A0A6S6UDX8_9GAMM</name>
<accession>A0A6S6UDX8</accession>
<proteinExistence type="predicted"/>
<evidence type="ECO:0000313" key="1">
    <source>
        <dbReference type="EMBL" id="CAA6827754.1"/>
    </source>
</evidence>
<dbReference type="InterPro" id="IPR045352">
    <property type="entry name" value="DUF6530"/>
</dbReference>